<gene>
    <name evidence="1" type="ORF">H4W30_008592</name>
</gene>
<keyword evidence="2" id="KW-1185">Reference proteome</keyword>
<comment type="caution">
    <text evidence="1">The sequence shown here is derived from an EMBL/GenBank/DDBJ whole genome shotgun (WGS) entry which is preliminary data.</text>
</comment>
<proteinExistence type="predicted"/>
<evidence type="ECO:0000313" key="1">
    <source>
        <dbReference type="EMBL" id="MBE1581511.1"/>
    </source>
</evidence>
<reference evidence="1 2" key="1">
    <citation type="submission" date="2020-10" db="EMBL/GenBank/DDBJ databases">
        <title>Sequencing the genomes of 1000 actinobacteria strains.</title>
        <authorList>
            <person name="Klenk H.-P."/>
        </authorList>
    </citation>
    <scope>NUCLEOTIDE SEQUENCE [LARGE SCALE GENOMIC DNA]</scope>
    <source>
        <strain evidence="1 2">DSM 46661</strain>
    </source>
</reference>
<name>A0ABR9LLH0_9PSEU</name>
<accession>A0ABR9LLH0</accession>
<dbReference type="Proteomes" id="UP000656548">
    <property type="component" value="Unassembled WGS sequence"/>
</dbReference>
<dbReference type="EMBL" id="JADBEJ010000008">
    <property type="protein sequence ID" value="MBE1581511.1"/>
    <property type="molecule type" value="Genomic_DNA"/>
</dbReference>
<evidence type="ECO:0000313" key="2">
    <source>
        <dbReference type="Proteomes" id="UP000656548"/>
    </source>
</evidence>
<sequence>MTEASSLSLAACGFGAVDDGGSTGGALDVGAGALLGASDVVGTTLDEVGAEGSGSATAGAANTPVNAAPAAIVAR</sequence>
<organism evidence="1 2">
    <name type="scientific">Amycolatopsis roodepoortensis</name>
    <dbReference type="NCBI Taxonomy" id="700274"/>
    <lineage>
        <taxon>Bacteria</taxon>
        <taxon>Bacillati</taxon>
        <taxon>Actinomycetota</taxon>
        <taxon>Actinomycetes</taxon>
        <taxon>Pseudonocardiales</taxon>
        <taxon>Pseudonocardiaceae</taxon>
        <taxon>Amycolatopsis</taxon>
    </lineage>
</organism>
<protein>
    <submittedName>
        <fullName evidence="1">Uncharacterized protein</fullName>
    </submittedName>
</protein>
<dbReference type="RefSeq" id="WP_318780775.1">
    <property type="nucleotide sequence ID" value="NZ_JADBEJ010000008.1"/>
</dbReference>